<sequence>MVTPADILIPPSHLAAPAPRPRLASRTSFSSAYYHPVTRQAHLILLSRRPPGR</sequence>
<name>A0A5B0SC54_PUCGR</name>
<protein>
    <submittedName>
        <fullName evidence="1">Uncharacterized protein</fullName>
    </submittedName>
</protein>
<proteinExistence type="predicted"/>
<gene>
    <name evidence="1" type="ORF">PGTUg99_017128</name>
</gene>
<organism evidence="1 2">
    <name type="scientific">Puccinia graminis f. sp. tritici</name>
    <dbReference type="NCBI Taxonomy" id="56615"/>
    <lineage>
        <taxon>Eukaryota</taxon>
        <taxon>Fungi</taxon>
        <taxon>Dikarya</taxon>
        <taxon>Basidiomycota</taxon>
        <taxon>Pucciniomycotina</taxon>
        <taxon>Pucciniomycetes</taxon>
        <taxon>Pucciniales</taxon>
        <taxon>Pucciniaceae</taxon>
        <taxon>Puccinia</taxon>
    </lineage>
</organism>
<accession>A0A5B0SC54</accession>
<evidence type="ECO:0000313" key="2">
    <source>
        <dbReference type="Proteomes" id="UP000325313"/>
    </source>
</evidence>
<evidence type="ECO:0000313" key="1">
    <source>
        <dbReference type="EMBL" id="KAA1135360.1"/>
    </source>
</evidence>
<reference evidence="1 2" key="1">
    <citation type="submission" date="2019-05" db="EMBL/GenBank/DDBJ databases">
        <title>Emergence of the Ug99 lineage of the wheat stem rust pathogen through somatic hybridization.</title>
        <authorList>
            <person name="Li F."/>
            <person name="Upadhyaya N.M."/>
            <person name="Sperschneider J."/>
            <person name="Matny O."/>
            <person name="Nguyen-Phuc H."/>
            <person name="Mago R."/>
            <person name="Raley C."/>
            <person name="Miller M.E."/>
            <person name="Silverstein K.A.T."/>
            <person name="Henningsen E."/>
            <person name="Hirsch C.D."/>
            <person name="Visser B."/>
            <person name="Pretorius Z.A."/>
            <person name="Steffenson B.J."/>
            <person name="Schwessinger B."/>
            <person name="Dodds P.N."/>
            <person name="Figueroa M."/>
        </authorList>
    </citation>
    <scope>NUCLEOTIDE SEQUENCE [LARGE SCALE GENOMIC DNA]</scope>
    <source>
        <strain evidence="1 2">Ug99</strain>
    </source>
</reference>
<dbReference type="AlphaFoldDB" id="A0A5B0SC54"/>
<dbReference type="Proteomes" id="UP000325313">
    <property type="component" value="Unassembled WGS sequence"/>
</dbReference>
<dbReference type="EMBL" id="VDEP01000039">
    <property type="protein sequence ID" value="KAA1135360.1"/>
    <property type="molecule type" value="Genomic_DNA"/>
</dbReference>
<comment type="caution">
    <text evidence="1">The sequence shown here is derived from an EMBL/GenBank/DDBJ whole genome shotgun (WGS) entry which is preliminary data.</text>
</comment>